<evidence type="ECO:0000313" key="1">
    <source>
        <dbReference type="EMBL" id="TPX31198.1"/>
    </source>
</evidence>
<proteinExistence type="predicted"/>
<dbReference type="GeneID" id="42006650"/>
<dbReference type="PANTHER" id="PTHR31299:SF0">
    <property type="entry name" value="ESTERASE, PUTATIVE (AFU_ORTHOLOGUE AFUA_1G05850)-RELATED"/>
    <property type="match status" value="1"/>
</dbReference>
<dbReference type="SUPFAM" id="SSF159501">
    <property type="entry name" value="EreA/ChaN-like"/>
    <property type="match status" value="1"/>
</dbReference>
<dbReference type="InterPro" id="IPR052036">
    <property type="entry name" value="Hydrolase/PRTase-associated"/>
</dbReference>
<dbReference type="OrthoDB" id="413649at2759"/>
<accession>A0A507BVD5</accession>
<dbReference type="GO" id="GO:0046677">
    <property type="term" value="P:response to antibiotic"/>
    <property type="evidence" value="ECO:0007669"/>
    <property type="project" value="InterPro"/>
</dbReference>
<dbReference type="RefSeq" id="XP_031022690.1">
    <property type="nucleotide sequence ID" value="XM_031171353.1"/>
</dbReference>
<dbReference type="Gene3D" id="3.30.1870.10">
    <property type="entry name" value="EreA-like, domain 2"/>
    <property type="match status" value="1"/>
</dbReference>
<name>A0A507BVD5_9FUNG</name>
<reference evidence="1 2" key="1">
    <citation type="journal article" date="2019" name="Sci. Rep.">
        <title>Comparative genomics of chytrid fungi reveal insights into the obligate biotrophic and pathogenic lifestyle of Synchytrium endobioticum.</title>
        <authorList>
            <person name="van de Vossenberg B.T.L.H."/>
            <person name="Warris S."/>
            <person name="Nguyen H.D.T."/>
            <person name="van Gent-Pelzer M.P.E."/>
            <person name="Joly D.L."/>
            <person name="van de Geest H.C."/>
            <person name="Bonants P.J.M."/>
            <person name="Smith D.S."/>
            <person name="Levesque C.A."/>
            <person name="van der Lee T.A.J."/>
        </authorList>
    </citation>
    <scope>NUCLEOTIDE SEQUENCE [LARGE SCALE GENOMIC DNA]</scope>
    <source>
        <strain evidence="1 2">JEL517</strain>
    </source>
</reference>
<sequence>MMDSTRANLIETFHYPIQPPKPRPSYDKLLESFGDARLVLIGDSIHGTYQFFDERAYVTQRLIADKAFTSVIVEGDFLDCYQINRYIHGAVEVSTPLDSLKDFQRFPLWMWCNEVMLPFMKWMKS</sequence>
<gene>
    <name evidence="1" type="ORF">SmJEL517_g05427</name>
</gene>
<dbReference type="Proteomes" id="UP000319731">
    <property type="component" value="Unassembled WGS sequence"/>
</dbReference>
<organism evidence="1 2">
    <name type="scientific">Synchytrium microbalum</name>
    <dbReference type="NCBI Taxonomy" id="1806994"/>
    <lineage>
        <taxon>Eukaryota</taxon>
        <taxon>Fungi</taxon>
        <taxon>Fungi incertae sedis</taxon>
        <taxon>Chytridiomycota</taxon>
        <taxon>Chytridiomycota incertae sedis</taxon>
        <taxon>Chytridiomycetes</taxon>
        <taxon>Synchytriales</taxon>
        <taxon>Synchytriaceae</taxon>
        <taxon>Synchytrium</taxon>
    </lineage>
</organism>
<comment type="caution">
    <text evidence="1">The sequence shown here is derived from an EMBL/GenBank/DDBJ whole genome shotgun (WGS) entry which is preliminary data.</text>
</comment>
<dbReference type="EMBL" id="QEAO01000049">
    <property type="protein sequence ID" value="TPX31198.1"/>
    <property type="molecule type" value="Genomic_DNA"/>
</dbReference>
<protein>
    <submittedName>
        <fullName evidence="1">Uncharacterized protein</fullName>
    </submittedName>
</protein>
<dbReference type="PANTHER" id="PTHR31299">
    <property type="entry name" value="ESTERASE, PUTATIVE (AFU_ORTHOLOGUE AFUA_1G05850)-RELATED"/>
    <property type="match status" value="1"/>
</dbReference>
<dbReference type="Pfam" id="PF05139">
    <property type="entry name" value="Erythro_esteras"/>
    <property type="match status" value="1"/>
</dbReference>
<dbReference type="InterPro" id="IPR007815">
    <property type="entry name" value="Emycin_Estase"/>
</dbReference>
<keyword evidence="2" id="KW-1185">Reference proteome</keyword>
<evidence type="ECO:0000313" key="2">
    <source>
        <dbReference type="Proteomes" id="UP000319731"/>
    </source>
</evidence>
<dbReference type="AlphaFoldDB" id="A0A507BVD5"/>